<evidence type="ECO:0000256" key="1">
    <source>
        <dbReference type="ARBA" id="ARBA00004196"/>
    </source>
</evidence>
<dbReference type="RefSeq" id="WP_344038775.1">
    <property type="nucleotide sequence ID" value="NZ_BAAAKE010000013.1"/>
</dbReference>
<gene>
    <name evidence="6" type="ORF">ACFPFM_33605</name>
</gene>
<evidence type="ECO:0000259" key="5">
    <source>
        <dbReference type="Pfam" id="PF13407"/>
    </source>
</evidence>
<evidence type="ECO:0000256" key="2">
    <source>
        <dbReference type="ARBA" id="ARBA00007639"/>
    </source>
</evidence>
<sequence>MRESSRGTGAEVGQRGYASSAGVVVQAGRDVVVTVEHHVHHRGALALPVRVLLMLLVCVAGVVFVLRGGVFVWAAPGAVVLVALFSLWPVRRGTPTGRVFLVMSTFTQKYWVLDFLQRLHRSLDRKGLDLVLKVPDRDHDAAALAHDLRRVLTARSGYVGGVVWPTELRRSRPDLLEFCAEVALPVMFTDMEPFEDESDYPDNTAFVGYRAEDLGEEAGRWLVGHLRRCGVRNPHVLIVASHEHPDRQNRCVDLLRAEFDGISITVDDTCDFRRARAHDAVQTHIRSSGEPLDAVFCTSDDMALGAVDAIRANASPSTSDTVVVGIDGIPEVLNLITSATSPLRATAVQDTHRLAECAVEVLQKMLERRRTAKRTILKPQIFHVPWITEFA</sequence>
<dbReference type="EMBL" id="JBHSJB010000033">
    <property type="protein sequence ID" value="MFC5058673.1"/>
    <property type="molecule type" value="Genomic_DNA"/>
</dbReference>
<dbReference type="InterPro" id="IPR025997">
    <property type="entry name" value="SBP_2_dom"/>
</dbReference>
<keyword evidence="7" id="KW-1185">Reference proteome</keyword>
<feature type="transmembrane region" description="Helical" evidence="4">
    <location>
        <begin position="47"/>
        <end position="65"/>
    </location>
</feature>
<reference evidence="7" key="1">
    <citation type="journal article" date="2019" name="Int. J. Syst. Evol. Microbiol.">
        <title>The Global Catalogue of Microorganisms (GCM) 10K type strain sequencing project: providing services to taxonomists for standard genome sequencing and annotation.</title>
        <authorList>
            <consortium name="The Broad Institute Genomics Platform"/>
            <consortium name="The Broad Institute Genome Sequencing Center for Infectious Disease"/>
            <person name="Wu L."/>
            <person name="Ma J."/>
        </authorList>
    </citation>
    <scope>NUCLEOTIDE SEQUENCE [LARGE SCALE GENOMIC DNA]</scope>
    <source>
        <strain evidence="7">KCTC 12848</strain>
    </source>
</reference>
<accession>A0ABV9Y7K1</accession>
<comment type="subcellular location">
    <subcellularLocation>
        <location evidence="1">Cell envelope</location>
    </subcellularLocation>
</comment>
<keyword evidence="3" id="KW-0732">Signal</keyword>
<dbReference type="InterPro" id="IPR028082">
    <property type="entry name" value="Peripla_BP_I"/>
</dbReference>
<comment type="caution">
    <text evidence="6">The sequence shown here is derived from an EMBL/GenBank/DDBJ whole genome shotgun (WGS) entry which is preliminary data.</text>
</comment>
<feature type="transmembrane region" description="Helical" evidence="4">
    <location>
        <begin position="71"/>
        <end position="90"/>
    </location>
</feature>
<keyword evidence="4" id="KW-1133">Transmembrane helix</keyword>
<evidence type="ECO:0000256" key="4">
    <source>
        <dbReference type="SAM" id="Phobius"/>
    </source>
</evidence>
<dbReference type="SUPFAM" id="SSF53822">
    <property type="entry name" value="Periplasmic binding protein-like I"/>
    <property type="match status" value="1"/>
</dbReference>
<feature type="domain" description="Periplasmic binding protein" evidence="5">
    <location>
        <begin position="179"/>
        <end position="367"/>
    </location>
</feature>
<evidence type="ECO:0000313" key="6">
    <source>
        <dbReference type="EMBL" id="MFC5058673.1"/>
    </source>
</evidence>
<proteinExistence type="inferred from homology"/>
<dbReference type="Pfam" id="PF13407">
    <property type="entry name" value="Peripla_BP_4"/>
    <property type="match status" value="1"/>
</dbReference>
<keyword evidence="4" id="KW-0812">Transmembrane</keyword>
<evidence type="ECO:0000256" key="3">
    <source>
        <dbReference type="ARBA" id="ARBA00022729"/>
    </source>
</evidence>
<keyword evidence="4" id="KW-0472">Membrane</keyword>
<name>A0ABV9Y7K1_9PSEU</name>
<dbReference type="Proteomes" id="UP001595833">
    <property type="component" value="Unassembled WGS sequence"/>
</dbReference>
<dbReference type="PANTHER" id="PTHR46847">
    <property type="entry name" value="D-ALLOSE-BINDING PERIPLASMIC PROTEIN-RELATED"/>
    <property type="match status" value="1"/>
</dbReference>
<dbReference type="Gene3D" id="3.40.50.2300">
    <property type="match status" value="2"/>
</dbReference>
<comment type="similarity">
    <text evidence="2">Belongs to the bacterial solute-binding protein 2 family.</text>
</comment>
<evidence type="ECO:0000313" key="7">
    <source>
        <dbReference type="Proteomes" id="UP001595833"/>
    </source>
</evidence>
<organism evidence="6 7">
    <name type="scientific">Saccharothrix xinjiangensis</name>
    <dbReference type="NCBI Taxonomy" id="204798"/>
    <lineage>
        <taxon>Bacteria</taxon>
        <taxon>Bacillati</taxon>
        <taxon>Actinomycetota</taxon>
        <taxon>Actinomycetes</taxon>
        <taxon>Pseudonocardiales</taxon>
        <taxon>Pseudonocardiaceae</taxon>
        <taxon>Saccharothrix</taxon>
    </lineage>
</organism>
<dbReference type="PANTHER" id="PTHR46847:SF1">
    <property type="entry name" value="D-ALLOSE-BINDING PERIPLASMIC PROTEIN-RELATED"/>
    <property type="match status" value="1"/>
</dbReference>
<protein>
    <submittedName>
        <fullName evidence="6">Sugar ABC transporter substrate-binding protein</fullName>
    </submittedName>
</protein>